<dbReference type="Gene3D" id="1.20.1250.20">
    <property type="entry name" value="MFS general substrate transporter like domains"/>
    <property type="match status" value="2"/>
</dbReference>
<feature type="transmembrane region" description="Helical" evidence="7">
    <location>
        <begin position="253"/>
        <end position="273"/>
    </location>
</feature>
<feature type="domain" description="Major facilitator superfamily (MFS) profile" evidence="8">
    <location>
        <begin position="27"/>
        <end position="399"/>
    </location>
</feature>
<evidence type="ECO:0000256" key="6">
    <source>
        <dbReference type="SAM" id="MobiDB-lite"/>
    </source>
</evidence>
<comment type="caution">
    <text evidence="9">The sequence shown here is derived from an EMBL/GenBank/DDBJ whole genome shotgun (WGS) entry which is preliminary data.</text>
</comment>
<name>A0A9W6LEB7_9ACTN</name>
<dbReference type="InterPro" id="IPR020846">
    <property type="entry name" value="MFS_dom"/>
</dbReference>
<keyword evidence="2" id="KW-1003">Cell membrane</keyword>
<evidence type="ECO:0000256" key="3">
    <source>
        <dbReference type="ARBA" id="ARBA00022692"/>
    </source>
</evidence>
<proteinExistence type="predicted"/>
<protein>
    <submittedName>
        <fullName evidence="9">MFS transporter</fullName>
    </submittedName>
</protein>
<feature type="transmembrane region" description="Helical" evidence="7">
    <location>
        <begin position="182"/>
        <end position="200"/>
    </location>
</feature>
<feature type="transmembrane region" description="Helical" evidence="7">
    <location>
        <begin position="220"/>
        <end position="241"/>
    </location>
</feature>
<dbReference type="PANTHER" id="PTHR43124">
    <property type="entry name" value="PURINE EFFLUX PUMP PBUE"/>
    <property type="match status" value="1"/>
</dbReference>
<accession>A0A9W6LEB7</accession>
<dbReference type="PANTHER" id="PTHR43124:SF3">
    <property type="entry name" value="CHLORAMPHENICOL EFFLUX PUMP RV0191"/>
    <property type="match status" value="1"/>
</dbReference>
<evidence type="ECO:0000256" key="5">
    <source>
        <dbReference type="ARBA" id="ARBA00023136"/>
    </source>
</evidence>
<feature type="transmembrane region" description="Helical" evidence="7">
    <location>
        <begin position="88"/>
        <end position="110"/>
    </location>
</feature>
<dbReference type="EMBL" id="BSDT01000001">
    <property type="protein sequence ID" value="GLI40528.1"/>
    <property type="molecule type" value="Genomic_DNA"/>
</dbReference>
<dbReference type="GO" id="GO:0005886">
    <property type="term" value="C:plasma membrane"/>
    <property type="evidence" value="ECO:0007669"/>
    <property type="project" value="UniProtKB-SubCell"/>
</dbReference>
<feature type="transmembrane region" description="Helical" evidence="7">
    <location>
        <begin position="56"/>
        <end position="76"/>
    </location>
</feature>
<dbReference type="RefSeq" id="WP_270118746.1">
    <property type="nucleotide sequence ID" value="NZ_BAAAOL010000009.1"/>
</dbReference>
<dbReference type="Proteomes" id="UP001144313">
    <property type="component" value="Unassembled WGS sequence"/>
</dbReference>
<dbReference type="AlphaFoldDB" id="A0A9W6LEB7"/>
<dbReference type="PROSITE" id="PS50850">
    <property type="entry name" value="MFS"/>
    <property type="match status" value="1"/>
</dbReference>
<dbReference type="SUPFAM" id="SSF103473">
    <property type="entry name" value="MFS general substrate transporter"/>
    <property type="match status" value="1"/>
</dbReference>
<dbReference type="Pfam" id="PF07690">
    <property type="entry name" value="MFS_1"/>
    <property type="match status" value="1"/>
</dbReference>
<keyword evidence="4 7" id="KW-1133">Transmembrane helix</keyword>
<feature type="transmembrane region" description="Helical" evidence="7">
    <location>
        <begin position="285"/>
        <end position="304"/>
    </location>
</feature>
<reference evidence="9" key="1">
    <citation type="submission" date="2022-12" db="EMBL/GenBank/DDBJ databases">
        <title>Reference genome sequencing for broad-spectrum identification of bacterial and archaeal isolates by mass spectrometry.</title>
        <authorList>
            <person name="Sekiguchi Y."/>
            <person name="Tourlousse D.M."/>
        </authorList>
    </citation>
    <scope>NUCLEOTIDE SEQUENCE</scope>
    <source>
        <strain evidence="9">LLR39Z86</strain>
    </source>
</reference>
<keyword evidence="10" id="KW-1185">Reference proteome</keyword>
<evidence type="ECO:0000256" key="1">
    <source>
        <dbReference type="ARBA" id="ARBA00004651"/>
    </source>
</evidence>
<keyword evidence="5 7" id="KW-0472">Membrane</keyword>
<evidence type="ECO:0000256" key="2">
    <source>
        <dbReference type="ARBA" id="ARBA00022475"/>
    </source>
</evidence>
<feature type="transmembrane region" description="Helical" evidence="7">
    <location>
        <begin position="372"/>
        <end position="395"/>
    </location>
</feature>
<evidence type="ECO:0000313" key="10">
    <source>
        <dbReference type="Proteomes" id="UP001144313"/>
    </source>
</evidence>
<dbReference type="InterPro" id="IPR011701">
    <property type="entry name" value="MFS"/>
</dbReference>
<evidence type="ECO:0000256" key="4">
    <source>
        <dbReference type="ARBA" id="ARBA00022989"/>
    </source>
</evidence>
<evidence type="ECO:0000256" key="7">
    <source>
        <dbReference type="SAM" id="Phobius"/>
    </source>
</evidence>
<evidence type="ECO:0000313" key="9">
    <source>
        <dbReference type="EMBL" id="GLI40528.1"/>
    </source>
</evidence>
<feature type="transmembrane region" description="Helical" evidence="7">
    <location>
        <begin position="25"/>
        <end position="50"/>
    </location>
</feature>
<evidence type="ECO:0000259" key="8">
    <source>
        <dbReference type="PROSITE" id="PS50850"/>
    </source>
</evidence>
<dbReference type="InterPro" id="IPR050189">
    <property type="entry name" value="MFS_Efflux_Transporters"/>
</dbReference>
<keyword evidence="3 7" id="KW-0812">Transmembrane</keyword>
<dbReference type="InterPro" id="IPR036259">
    <property type="entry name" value="MFS_trans_sf"/>
</dbReference>
<gene>
    <name evidence="9" type="ORF">GALLR39Z86_03780</name>
</gene>
<dbReference type="GO" id="GO:0022857">
    <property type="term" value="F:transmembrane transporter activity"/>
    <property type="evidence" value="ECO:0007669"/>
    <property type="project" value="InterPro"/>
</dbReference>
<organism evidence="9 10">
    <name type="scientific">Glycomyces algeriensis</name>
    <dbReference type="NCBI Taxonomy" id="256037"/>
    <lineage>
        <taxon>Bacteria</taxon>
        <taxon>Bacillati</taxon>
        <taxon>Actinomycetota</taxon>
        <taxon>Actinomycetes</taxon>
        <taxon>Glycomycetales</taxon>
        <taxon>Glycomycetaceae</taxon>
        <taxon>Glycomyces</taxon>
    </lineage>
</organism>
<feature type="transmembrane region" description="Helical" evidence="7">
    <location>
        <begin position="339"/>
        <end position="366"/>
    </location>
</feature>
<comment type="subcellular location">
    <subcellularLocation>
        <location evidence="1">Cell membrane</location>
        <topology evidence="1">Multi-pass membrane protein</topology>
    </subcellularLocation>
</comment>
<sequence length="401" mass="40976">MSTSTRSRLRFQRGLRPRDSPPRTATTVTAAMTVQVAAVLPLFLFGGLAVQIAGELGMGLSAIGWITGIYFTVTAATTMPSGRLVDRFGALVTARSAIAMSAAGLLGVAAFAHDPIVLTVFMVLCAPANGLGQLASNTVLSEWAPQGRRGLLFGAKQASVPLCTMLGGLSVPLVALTLGWRWAFVIGAGLVLLALVPLAGLGRPPVRPKNKSARSFDLQLLLFAVATFLGALAATPIGSFITTFTVDSGGSETYAGLVLMVGGIAGVIGRTGFGALADVRKGGEFQIIALMLTAGAAGVATYLFGLPWLLPIGTAAAYGLGWAWPGLMNHAVVQRYADAPALATSVTQTGIFLGGAVGPICFGLVVDHIGWGAGWSAAVAAMAASALFIVAGSMVGKRRAH</sequence>
<feature type="region of interest" description="Disordered" evidence="6">
    <location>
        <begin position="1"/>
        <end position="24"/>
    </location>
</feature>